<evidence type="ECO:0000313" key="2">
    <source>
        <dbReference type="Proteomes" id="UP001056120"/>
    </source>
</evidence>
<keyword evidence="2" id="KW-1185">Reference proteome</keyword>
<gene>
    <name evidence="1" type="ORF">L1987_66999</name>
</gene>
<protein>
    <submittedName>
        <fullName evidence="1">Uncharacterized protein</fullName>
    </submittedName>
</protein>
<proteinExistence type="predicted"/>
<organism evidence="1 2">
    <name type="scientific">Smallanthus sonchifolius</name>
    <dbReference type="NCBI Taxonomy" id="185202"/>
    <lineage>
        <taxon>Eukaryota</taxon>
        <taxon>Viridiplantae</taxon>
        <taxon>Streptophyta</taxon>
        <taxon>Embryophyta</taxon>
        <taxon>Tracheophyta</taxon>
        <taxon>Spermatophyta</taxon>
        <taxon>Magnoliopsida</taxon>
        <taxon>eudicotyledons</taxon>
        <taxon>Gunneridae</taxon>
        <taxon>Pentapetalae</taxon>
        <taxon>asterids</taxon>
        <taxon>campanulids</taxon>
        <taxon>Asterales</taxon>
        <taxon>Asteraceae</taxon>
        <taxon>Asteroideae</taxon>
        <taxon>Heliantheae alliance</taxon>
        <taxon>Millerieae</taxon>
        <taxon>Smallanthus</taxon>
    </lineage>
</organism>
<evidence type="ECO:0000313" key="1">
    <source>
        <dbReference type="EMBL" id="KAI3727188.1"/>
    </source>
</evidence>
<sequence length="724" mass="81890">MPTRPILSCQGINRLSEDEAASISSPFSLEEIRMAVWDCGGDKAPGPDGFNFTFIKQYWELLQADFQIILGAFYEDGVISGVCSSSFIALIPKSNDPDSFNDFRPISLIGCICKVISKVLANRIKTVIGSIILESQTAFLAKRNILDGSLVVNEILSWLKKSKLSGLVFKIDFNKAFDSISWGFIDSILHQTNFPHKWRLWVKGVMGSAKASVLINGSPSKEFNCSRGVRQGDPLSPFLFLIAMESLNWMLESAGVLGVFRGLKMPKNGPIISHLLFADDVIIMGEWSKANFKNLLRLMRCFYLASGLVINLSKCSLLGINVSENSVAEMAEIARCQVGQLPFSYLGLKVGANMNHSKNWRPIIEAFKARLSIWKAKNLSIGGRVVLLRFVLDSLPVYYFSLFKAPDKVINKLEKIRRNFLWGGDGINRRIHWVKWDTVCSPKSAGGLSLGSLKTVNQSLLAKWWWRFISEGNPLWEKVILSIHGSLRGSSCVPGRRDTAGVWGNIKKLDLVFSNRNMNFKEMVEEKDGIWTWRHEERGGFSVRSMRRLLSPAQNTVDAFVLNWCSVVPLKVNIFAWRAELDRIPTRQALSRRKVSLMSDSCPLCSEHVESVEHLFTSCFYATMLWGFISSWCVTPPIFVFSIRDILELHKTSLVESKKNKALQVVILAALWCTWKLRNQVVFDGKKASFRRLCEDLKCVSYLWAKNRNVARVSDWETWCSFQL</sequence>
<name>A0ACB9BZ11_9ASTR</name>
<reference evidence="2" key="1">
    <citation type="journal article" date="2022" name="Mol. Ecol. Resour.">
        <title>The genomes of chicory, endive, great burdock and yacon provide insights into Asteraceae palaeo-polyploidization history and plant inulin production.</title>
        <authorList>
            <person name="Fan W."/>
            <person name="Wang S."/>
            <person name="Wang H."/>
            <person name="Wang A."/>
            <person name="Jiang F."/>
            <person name="Liu H."/>
            <person name="Zhao H."/>
            <person name="Xu D."/>
            <person name="Zhang Y."/>
        </authorList>
    </citation>
    <scope>NUCLEOTIDE SEQUENCE [LARGE SCALE GENOMIC DNA]</scope>
    <source>
        <strain evidence="2">cv. Yunnan</strain>
    </source>
</reference>
<accession>A0ACB9BZ11</accession>
<reference evidence="1 2" key="2">
    <citation type="journal article" date="2022" name="Mol. Ecol. Resour.">
        <title>The genomes of chicory, endive, great burdock and yacon provide insights into Asteraceae paleo-polyploidization history and plant inulin production.</title>
        <authorList>
            <person name="Fan W."/>
            <person name="Wang S."/>
            <person name="Wang H."/>
            <person name="Wang A."/>
            <person name="Jiang F."/>
            <person name="Liu H."/>
            <person name="Zhao H."/>
            <person name="Xu D."/>
            <person name="Zhang Y."/>
        </authorList>
    </citation>
    <scope>NUCLEOTIDE SEQUENCE [LARGE SCALE GENOMIC DNA]</scope>
    <source>
        <strain evidence="2">cv. Yunnan</strain>
        <tissue evidence="1">Leaves</tissue>
    </source>
</reference>
<dbReference type="EMBL" id="CM042039">
    <property type="protein sequence ID" value="KAI3727188.1"/>
    <property type="molecule type" value="Genomic_DNA"/>
</dbReference>
<dbReference type="Proteomes" id="UP001056120">
    <property type="component" value="Linkage Group LG22"/>
</dbReference>
<comment type="caution">
    <text evidence="1">The sequence shown here is derived from an EMBL/GenBank/DDBJ whole genome shotgun (WGS) entry which is preliminary data.</text>
</comment>